<evidence type="ECO:0000313" key="14">
    <source>
        <dbReference type="Proteomes" id="UP000736373"/>
    </source>
</evidence>
<evidence type="ECO:0000256" key="3">
    <source>
        <dbReference type="ARBA" id="ARBA00008914"/>
    </source>
</evidence>
<protein>
    <submittedName>
        <fullName evidence="13">OmpA family protein</fullName>
    </submittedName>
</protein>
<comment type="caution">
    <text evidence="13">The sequence shown here is derived from an EMBL/GenBank/DDBJ whole genome shotgun (WGS) entry which is preliminary data.</text>
</comment>
<evidence type="ECO:0000256" key="8">
    <source>
        <dbReference type="ARBA" id="ARBA00023237"/>
    </source>
</evidence>
<dbReference type="Gene3D" id="3.30.1330.60">
    <property type="entry name" value="OmpA-like domain"/>
    <property type="match status" value="1"/>
</dbReference>
<dbReference type="PANTHER" id="PTHR30329:SF21">
    <property type="entry name" value="LIPOPROTEIN YIAD-RELATED"/>
    <property type="match status" value="1"/>
</dbReference>
<dbReference type="Proteomes" id="UP000736373">
    <property type="component" value="Unassembled WGS sequence"/>
</dbReference>
<reference evidence="13 14" key="1">
    <citation type="submission" date="2019-09" db="EMBL/GenBank/DDBJ databases">
        <title>Paraburkholderia podalyriae sp. nov., A South African Podalyria-associated rhizobium.</title>
        <authorList>
            <person name="Mavima L."/>
            <person name="Beukes C.W."/>
            <person name="Palmer M."/>
            <person name="De Meyer S.E."/>
            <person name="James E.K."/>
            <person name="Maluk M."/>
            <person name="Avontuur J.R."/>
            <person name="Chan W.Y."/>
            <person name="Venter S.N."/>
            <person name="Steenkamp E.T."/>
        </authorList>
    </citation>
    <scope>NUCLEOTIDE SEQUENCE [LARGE SCALE GENOMIC DNA]</scope>
    <source>
        <strain evidence="13 14">WC7.3b</strain>
    </source>
</reference>
<evidence type="ECO:0000256" key="5">
    <source>
        <dbReference type="ARBA" id="ARBA00022692"/>
    </source>
</evidence>
<feature type="compositionally biased region" description="Basic and acidic residues" evidence="10">
    <location>
        <begin position="14"/>
        <end position="23"/>
    </location>
</feature>
<feature type="region of interest" description="Disordered" evidence="10">
    <location>
        <begin position="1"/>
        <end position="24"/>
    </location>
</feature>
<keyword evidence="8" id="KW-0998">Cell outer membrane</keyword>
<dbReference type="InterPro" id="IPR025713">
    <property type="entry name" value="MotB-like_N_dom"/>
</dbReference>
<dbReference type="InterPro" id="IPR036737">
    <property type="entry name" value="OmpA-like_sf"/>
</dbReference>
<organism evidence="13 14">
    <name type="scientific">Paraburkholderia podalyriae</name>
    <dbReference type="NCBI Taxonomy" id="1938811"/>
    <lineage>
        <taxon>Bacteria</taxon>
        <taxon>Pseudomonadati</taxon>
        <taxon>Pseudomonadota</taxon>
        <taxon>Betaproteobacteria</taxon>
        <taxon>Burkholderiales</taxon>
        <taxon>Burkholderiaceae</taxon>
        <taxon>Paraburkholderia</taxon>
    </lineage>
</organism>
<evidence type="ECO:0000256" key="1">
    <source>
        <dbReference type="ARBA" id="ARBA00004162"/>
    </source>
</evidence>
<dbReference type="InterPro" id="IPR050330">
    <property type="entry name" value="Bact_OuterMem_StrucFunc"/>
</dbReference>
<keyword evidence="4" id="KW-1003">Cell membrane</keyword>
<evidence type="ECO:0000256" key="7">
    <source>
        <dbReference type="ARBA" id="ARBA00023136"/>
    </source>
</evidence>
<name>A0ABR7PP38_9BURK</name>
<keyword evidence="6 11" id="KW-1133">Transmembrane helix</keyword>
<dbReference type="InterPro" id="IPR006665">
    <property type="entry name" value="OmpA-like"/>
</dbReference>
<evidence type="ECO:0000256" key="6">
    <source>
        <dbReference type="ARBA" id="ARBA00022989"/>
    </source>
</evidence>
<evidence type="ECO:0000256" key="10">
    <source>
        <dbReference type="SAM" id="MobiDB-lite"/>
    </source>
</evidence>
<evidence type="ECO:0000256" key="9">
    <source>
        <dbReference type="PROSITE-ProRule" id="PRU00473"/>
    </source>
</evidence>
<evidence type="ECO:0000313" key="13">
    <source>
        <dbReference type="EMBL" id="MBC8748024.1"/>
    </source>
</evidence>
<evidence type="ECO:0000256" key="11">
    <source>
        <dbReference type="SAM" id="Phobius"/>
    </source>
</evidence>
<feature type="transmembrane region" description="Helical" evidence="11">
    <location>
        <begin position="31"/>
        <end position="51"/>
    </location>
</feature>
<dbReference type="PRINTS" id="PR01021">
    <property type="entry name" value="OMPADOMAIN"/>
</dbReference>
<comment type="subcellular location">
    <subcellularLocation>
        <location evidence="1">Cell membrane</location>
        <topology evidence="1">Single-pass membrane protein</topology>
    </subcellularLocation>
    <subcellularLocation>
        <location evidence="2">Cell outer membrane</location>
    </subcellularLocation>
</comment>
<evidence type="ECO:0000259" key="12">
    <source>
        <dbReference type="PROSITE" id="PS51123"/>
    </source>
</evidence>
<dbReference type="SUPFAM" id="SSF103088">
    <property type="entry name" value="OmpA-like"/>
    <property type="match status" value="1"/>
</dbReference>
<keyword evidence="5 11" id="KW-0812">Transmembrane</keyword>
<dbReference type="CDD" id="cd07185">
    <property type="entry name" value="OmpA_C-like"/>
    <property type="match status" value="1"/>
</dbReference>
<dbReference type="PANTHER" id="PTHR30329">
    <property type="entry name" value="STATOR ELEMENT OF FLAGELLAR MOTOR COMPLEX"/>
    <property type="match status" value="1"/>
</dbReference>
<dbReference type="Pfam" id="PF00691">
    <property type="entry name" value="OmpA"/>
    <property type="match status" value="1"/>
</dbReference>
<proteinExistence type="inferred from homology"/>
<evidence type="ECO:0000256" key="4">
    <source>
        <dbReference type="ARBA" id="ARBA00022475"/>
    </source>
</evidence>
<gene>
    <name evidence="13" type="ORF">F6X42_15840</name>
</gene>
<keyword evidence="14" id="KW-1185">Reference proteome</keyword>
<dbReference type="InterPro" id="IPR006664">
    <property type="entry name" value="OMP_bac"/>
</dbReference>
<accession>A0ABR7PP38</accession>
<dbReference type="EMBL" id="VZQQ01000011">
    <property type="protein sequence ID" value="MBC8748024.1"/>
    <property type="molecule type" value="Genomic_DNA"/>
</dbReference>
<feature type="domain" description="OmpA-like" evidence="12">
    <location>
        <begin position="109"/>
        <end position="228"/>
    </location>
</feature>
<comment type="similarity">
    <text evidence="3">Belongs to the MotB family.</text>
</comment>
<keyword evidence="7 9" id="KW-0472">Membrane</keyword>
<evidence type="ECO:0000256" key="2">
    <source>
        <dbReference type="ARBA" id="ARBA00004442"/>
    </source>
</evidence>
<dbReference type="PROSITE" id="PS51123">
    <property type="entry name" value="OMPA_2"/>
    <property type="match status" value="1"/>
</dbReference>
<sequence length="228" mass="24374">MQTTSGSKRLASGADDHAEHGGEGTEGGRWLISYADLITTMMVLFLALYVLQLAKSNQLELRYQTLETKTAQQSAPAPAGGTQLDARKQLTALLDALRAKGLITVTDVPHGVEIAVNAKILFNAGDARLLPDSFEVLNQIAQVLQKDSTGNLLVEGHTDSVPISTAKYASNWELSSARAGAVVRYLVERGIEPHRLAAIGRADNFPLVAGDDAAARAANRRVAIVVQY</sequence>
<dbReference type="Pfam" id="PF13677">
    <property type="entry name" value="MotB_plug"/>
    <property type="match status" value="1"/>
</dbReference>
<dbReference type="RefSeq" id="WP_187635088.1">
    <property type="nucleotide sequence ID" value="NZ_VZQQ01000011.1"/>
</dbReference>